<sequence>MAHTKSQKAARGNKDSRPKMLGVKLFGGEATRAGNIIARQRGMTFASGVNTYMSKDFTIHAQKDGVVKFITREGKKLITVVQQ</sequence>
<dbReference type="PANTHER" id="PTHR15893:SF0">
    <property type="entry name" value="LARGE RIBOSOMAL SUBUNIT PROTEIN BL27M"/>
    <property type="match status" value="1"/>
</dbReference>
<dbReference type="GO" id="GO:0006412">
    <property type="term" value="P:translation"/>
    <property type="evidence" value="ECO:0007669"/>
    <property type="project" value="InterPro"/>
</dbReference>
<accession>A0A1F7JTQ8</accession>
<name>A0A1F7JTQ8_9BACT</name>
<dbReference type="PANTHER" id="PTHR15893">
    <property type="entry name" value="RIBOSOMAL PROTEIN L27"/>
    <property type="match status" value="1"/>
</dbReference>
<dbReference type="GO" id="GO:0022625">
    <property type="term" value="C:cytosolic large ribosomal subunit"/>
    <property type="evidence" value="ECO:0007669"/>
    <property type="project" value="TreeGrafter"/>
</dbReference>
<evidence type="ECO:0000256" key="5">
    <source>
        <dbReference type="ARBA" id="ARBA00035477"/>
    </source>
</evidence>
<evidence type="ECO:0000256" key="4">
    <source>
        <dbReference type="ARBA" id="ARBA00035175"/>
    </source>
</evidence>
<evidence type="ECO:0000313" key="7">
    <source>
        <dbReference type="EMBL" id="OGK58993.1"/>
    </source>
</evidence>
<keyword evidence="3" id="KW-0687">Ribonucleoprotein</keyword>
<evidence type="ECO:0000313" key="8">
    <source>
        <dbReference type="Proteomes" id="UP000176269"/>
    </source>
</evidence>
<dbReference type="PRINTS" id="PR00063">
    <property type="entry name" value="RIBOSOMALL27"/>
</dbReference>
<comment type="similarity">
    <text evidence="1">Belongs to the bacterial ribosomal protein bL27 family.</text>
</comment>
<evidence type="ECO:0000256" key="2">
    <source>
        <dbReference type="ARBA" id="ARBA00022980"/>
    </source>
</evidence>
<dbReference type="Gene3D" id="2.40.50.100">
    <property type="match status" value="1"/>
</dbReference>
<evidence type="ECO:0000256" key="6">
    <source>
        <dbReference type="SAM" id="MobiDB-lite"/>
    </source>
</evidence>
<dbReference type="EMBL" id="MGBC01000053">
    <property type="protein sequence ID" value="OGK58993.1"/>
    <property type="molecule type" value="Genomic_DNA"/>
</dbReference>
<evidence type="ECO:0000256" key="1">
    <source>
        <dbReference type="ARBA" id="ARBA00010797"/>
    </source>
</evidence>
<dbReference type="GO" id="GO:0003735">
    <property type="term" value="F:structural constituent of ribosome"/>
    <property type="evidence" value="ECO:0007669"/>
    <property type="project" value="InterPro"/>
</dbReference>
<dbReference type="InterPro" id="IPR001684">
    <property type="entry name" value="Ribosomal_bL27"/>
</dbReference>
<protein>
    <recommendedName>
        <fullName evidence="4">Large ribosomal subunit protein bL27</fullName>
    </recommendedName>
    <alternativeName>
        <fullName evidence="5">50S ribosomal protein L27</fullName>
    </alternativeName>
</protein>
<dbReference type="AlphaFoldDB" id="A0A1F7JTQ8"/>
<proteinExistence type="inferred from homology"/>
<dbReference type="Pfam" id="PF01016">
    <property type="entry name" value="Ribosomal_L27"/>
    <property type="match status" value="1"/>
</dbReference>
<keyword evidence="2" id="KW-0689">Ribosomal protein</keyword>
<dbReference type="PROSITE" id="PS00831">
    <property type="entry name" value="RIBOSOMAL_L27"/>
    <property type="match status" value="1"/>
</dbReference>
<feature type="region of interest" description="Disordered" evidence="6">
    <location>
        <begin position="1"/>
        <end position="20"/>
    </location>
</feature>
<comment type="caution">
    <text evidence="7">The sequence shown here is derived from an EMBL/GenBank/DDBJ whole genome shotgun (WGS) entry which is preliminary data.</text>
</comment>
<organism evidence="7 8">
    <name type="scientific">Candidatus Roizmanbacteria bacterium RIFCSPLOWO2_02_FULL_43_10</name>
    <dbReference type="NCBI Taxonomy" id="1802078"/>
    <lineage>
        <taxon>Bacteria</taxon>
        <taxon>Candidatus Roizmaniibacteriota</taxon>
    </lineage>
</organism>
<dbReference type="InterPro" id="IPR018261">
    <property type="entry name" value="Ribosomal_bL27_CS"/>
</dbReference>
<evidence type="ECO:0000256" key="3">
    <source>
        <dbReference type="ARBA" id="ARBA00023274"/>
    </source>
</evidence>
<dbReference type="SUPFAM" id="SSF110324">
    <property type="entry name" value="Ribosomal L27 protein-like"/>
    <property type="match status" value="1"/>
</dbReference>
<gene>
    <name evidence="7" type="ORF">A3I56_01440</name>
</gene>
<dbReference type="Proteomes" id="UP000176269">
    <property type="component" value="Unassembled WGS sequence"/>
</dbReference>
<reference evidence="7 8" key="1">
    <citation type="journal article" date="2016" name="Nat. Commun.">
        <title>Thousands of microbial genomes shed light on interconnected biogeochemical processes in an aquifer system.</title>
        <authorList>
            <person name="Anantharaman K."/>
            <person name="Brown C.T."/>
            <person name="Hug L.A."/>
            <person name="Sharon I."/>
            <person name="Castelle C.J."/>
            <person name="Probst A.J."/>
            <person name="Thomas B.C."/>
            <person name="Singh A."/>
            <person name="Wilkins M.J."/>
            <person name="Karaoz U."/>
            <person name="Brodie E.L."/>
            <person name="Williams K.H."/>
            <person name="Hubbard S.S."/>
            <person name="Banfield J.F."/>
        </authorList>
    </citation>
    <scope>NUCLEOTIDE SEQUENCE [LARGE SCALE GENOMIC DNA]</scope>
</reference>